<dbReference type="PANTHER" id="PTHR24421">
    <property type="entry name" value="NITRATE/NITRITE SENSOR PROTEIN NARX-RELATED"/>
    <property type="match status" value="1"/>
</dbReference>
<feature type="non-terminal residue" evidence="6">
    <location>
        <position position="1"/>
    </location>
</feature>
<dbReference type="InterPro" id="IPR050482">
    <property type="entry name" value="Sensor_HK_TwoCompSys"/>
</dbReference>
<dbReference type="PROSITE" id="PS50109">
    <property type="entry name" value="HIS_KIN"/>
    <property type="match status" value="1"/>
</dbReference>
<evidence type="ECO:0000256" key="4">
    <source>
        <dbReference type="ARBA" id="ARBA00022777"/>
    </source>
</evidence>
<dbReference type="SMART" id="SM00387">
    <property type="entry name" value="HATPase_c"/>
    <property type="match status" value="1"/>
</dbReference>
<comment type="catalytic activity">
    <reaction evidence="1">
        <text>ATP + protein L-histidine = ADP + protein N-phospho-L-histidine.</text>
        <dbReference type="EC" id="2.7.13.3"/>
    </reaction>
</comment>
<gene>
    <name evidence="6" type="ORF">S06H3_06803</name>
</gene>
<dbReference type="GO" id="GO:0004673">
    <property type="term" value="F:protein histidine kinase activity"/>
    <property type="evidence" value="ECO:0007669"/>
    <property type="project" value="UniProtKB-EC"/>
</dbReference>
<evidence type="ECO:0000256" key="1">
    <source>
        <dbReference type="ARBA" id="ARBA00000085"/>
    </source>
</evidence>
<organism evidence="6">
    <name type="scientific">marine sediment metagenome</name>
    <dbReference type="NCBI Taxonomy" id="412755"/>
    <lineage>
        <taxon>unclassified sequences</taxon>
        <taxon>metagenomes</taxon>
        <taxon>ecological metagenomes</taxon>
    </lineage>
</organism>
<dbReference type="EC" id="2.7.13.3" evidence="2"/>
<dbReference type="GO" id="GO:0000160">
    <property type="term" value="P:phosphorelay signal transduction system"/>
    <property type="evidence" value="ECO:0007669"/>
    <property type="project" value="UniProtKB-KW"/>
</dbReference>
<sequence length="143" mass="15180">AAVHHLAEATLSSQGINVSTEFEGMDQRLPAEIELALFRITQEAMSNIVRHSEAKNATIHLECNANKCVLRVEDDGKGFDVSKITNIDERGRGAGLFGMKERVTIAGGECAIDSQPGQGTKVIATVPIIRSTADAEDKCAGSG</sequence>
<dbReference type="InterPro" id="IPR005467">
    <property type="entry name" value="His_kinase_dom"/>
</dbReference>
<dbReference type="PRINTS" id="PR00344">
    <property type="entry name" value="BCTRLSENSOR"/>
</dbReference>
<evidence type="ECO:0000256" key="3">
    <source>
        <dbReference type="ARBA" id="ARBA00022679"/>
    </source>
</evidence>
<accession>X1LLI9</accession>
<evidence type="ECO:0000259" key="5">
    <source>
        <dbReference type="PROSITE" id="PS50109"/>
    </source>
</evidence>
<dbReference type="Gene3D" id="3.30.565.10">
    <property type="entry name" value="Histidine kinase-like ATPase, C-terminal domain"/>
    <property type="match status" value="1"/>
</dbReference>
<dbReference type="Pfam" id="PF02518">
    <property type="entry name" value="HATPase_c"/>
    <property type="match status" value="1"/>
</dbReference>
<dbReference type="EMBL" id="BARV01002687">
    <property type="protein sequence ID" value="GAH94968.1"/>
    <property type="molecule type" value="Genomic_DNA"/>
</dbReference>
<dbReference type="PANTHER" id="PTHR24421:SF10">
    <property type="entry name" value="NITRATE_NITRITE SENSOR PROTEIN NARQ"/>
    <property type="match status" value="1"/>
</dbReference>
<dbReference type="InterPro" id="IPR004358">
    <property type="entry name" value="Sig_transdc_His_kin-like_C"/>
</dbReference>
<dbReference type="CDD" id="cd16917">
    <property type="entry name" value="HATPase_UhpB-NarQ-NarX-like"/>
    <property type="match status" value="1"/>
</dbReference>
<keyword evidence="3" id="KW-0808">Transferase</keyword>
<dbReference type="AlphaFoldDB" id="X1LLI9"/>
<evidence type="ECO:0000313" key="6">
    <source>
        <dbReference type="EMBL" id="GAH94968.1"/>
    </source>
</evidence>
<keyword evidence="4" id="KW-0418">Kinase</keyword>
<feature type="domain" description="Histidine kinase" evidence="5">
    <location>
        <begin position="1"/>
        <end position="130"/>
    </location>
</feature>
<dbReference type="InterPro" id="IPR003594">
    <property type="entry name" value="HATPase_dom"/>
</dbReference>
<reference evidence="6" key="1">
    <citation type="journal article" date="2014" name="Front. Microbiol.">
        <title>High frequency of phylogenetically diverse reductive dehalogenase-homologous genes in deep subseafloor sedimentary metagenomes.</title>
        <authorList>
            <person name="Kawai M."/>
            <person name="Futagami T."/>
            <person name="Toyoda A."/>
            <person name="Takaki Y."/>
            <person name="Nishi S."/>
            <person name="Hori S."/>
            <person name="Arai W."/>
            <person name="Tsubouchi T."/>
            <person name="Morono Y."/>
            <person name="Uchiyama I."/>
            <person name="Ito T."/>
            <person name="Fujiyama A."/>
            <person name="Inagaki F."/>
            <person name="Takami H."/>
        </authorList>
    </citation>
    <scope>NUCLEOTIDE SEQUENCE</scope>
    <source>
        <strain evidence="6">Expedition CK06-06</strain>
    </source>
</reference>
<proteinExistence type="predicted"/>
<name>X1LLI9_9ZZZZ</name>
<protein>
    <recommendedName>
        <fullName evidence="2">histidine kinase</fullName>
        <ecNumber evidence="2">2.7.13.3</ecNumber>
    </recommendedName>
</protein>
<evidence type="ECO:0000256" key="2">
    <source>
        <dbReference type="ARBA" id="ARBA00012438"/>
    </source>
</evidence>
<dbReference type="InterPro" id="IPR036890">
    <property type="entry name" value="HATPase_C_sf"/>
</dbReference>
<comment type="caution">
    <text evidence="6">The sequence shown here is derived from an EMBL/GenBank/DDBJ whole genome shotgun (WGS) entry which is preliminary data.</text>
</comment>
<dbReference type="SUPFAM" id="SSF55874">
    <property type="entry name" value="ATPase domain of HSP90 chaperone/DNA topoisomerase II/histidine kinase"/>
    <property type="match status" value="1"/>
</dbReference>